<comment type="caution">
    <text evidence="7">The sequence shown here is derived from an EMBL/GenBank/DDBJ whole genome shotgun (WGS) entry which is preliminary data.</text>
</comment>
<dbReference type="InterPro" id="IPR001690">
    <property type="entry name" value="Autoind_synthase"/>
</dbReference>
<keyword evidence="3 6" id="KW-0949">S-adenosyl-L-methionine</keyword>
<dbReference type="SUPFAM" id="SSF55729">
    <property type="entry name" value="Acyl-CoA N-acyltransferases (Nat)"/>
    <property type="match status" value="1"/>
</dbReference>
<evidence type="ECO:0000313" key="7">
    <source>
        <dbReference type="EMBL" id="MFC4347377.1"/>
    </source>
</evidence>
<dbReference type="EMBL" id="JBHSCR010000003">
    <property type="protein sequence ID" value="MFC4347377.1"/>
    <property type="molecule type" value="Genomic_DNA"/>
</dbReference>
<evidence type="ECO:0000256" key="3">
    <source>
        <dbReference type="ARBA" id="ARBA00022691"/>
    </source>
</evidence>
<dbReference type="Pfam" id="PF00765">
    <property type="entry name" value="Autoind_synth"/>
    <property type="match status" value="1"/>
</dbReference>
<evidence type="ECO:0000256" key="5">
    <source>
        <dbReference type="PROSITE-ProRule" id="PRU00533"/>
    </source>
</evidence>
<evidence type="ECO:0000256" key="4">
    <source>
        <dbReference type="ARBA" id="ARBA00022929"/>
    </source>
</evidence>
<reference evidence="8" key="1">
    <citation type="journal article" date="2019" name="Int. J. Syst. Evol. Microbiol.">
        <title>The Global Catalogue of Microorganisms (GCM) 10K type strain sequencing project: providing services to taxonomists for standard genome sequencing and annotation.</title>
        <authorList>
            <consortium name="The Broad Institute Genomics Platform"/>
            <consortium name="The Broad Institute Genome Sequencing Center for Infectious Disease"/>
            <person name="Wu L."/>
            <person name="Ma J."/>
        </authorList>
    </citation>
    <scope>NUCLEOTIDE SEQUENCE [LARGE SCALE GENOMIC DNA]</scope>
    <source>
        <strain evidence="8">CGMCC 1.15304</strain>
    </source>
</reference>
<organism evidence="7 8">
    <name type="scientific">Kordiimonas lipolytica</name>
    <dbReference type="NCBI Taxonomy" id="1662421"/>
    <lineage>
        <taxon>Bacteria</taxon>
        <taxon>Pseudomonadati</taxon>
        <taxon>Pseudomonadota</taxon>
        <taxon>Alphaproteobacteria</taxon>
        <taxon>Kordiimonadales</taxon>
        <taxon>Kordiimonadaceae</taxon>
        <taxon>Kordiimonas</taxon>
    </lineage>
</organism>
<dbReference type="Proteomes" id="UP001595776">
    <property type="component" value="Unassembled WGS sequence"/>
</dbReference>
<dbReference type="PROSITE" id="PS51187">
    <property type="entry name" value="AUTOINDUCER_SYNTH_2"/>
    <property type="match status" value="1"/>
</dbReference>
<keyword evidence="1 5" id="KW-0673">Quorum sensing</keyword>
<dbReference type="PRINTS" id="PR01549">
    <property type="entry name" value="AUTOINDCRSYN"/>
</dbReference>
<keyword evidence="4 5" id="KW-0071">Autoinducer synthesis</keyword>
<dbReference type="Gene3D" id="3.40.630.30">
    <property type="match status" value="1"/>
</dbReference>
<evidence type="ECO:0000256" key="1">
    <source>
        <dbReference type="ARBA" id="ARBA00022654"/>
    </source>
</evidence>
<gene>
    <name evidence="7" type="ORF">ACFO5Q_05925</name>
</gene>
<evidence type="ECO:0000256" key="2">
    <source>
        <dbReference type="ARBA" id="ARBA00022679"/>
    </source>
</evidence>
<dbReference type="RefSeq" id="WP_068152863.1">
    <property type="nucleotide sequence ID" value="NZ_JBHSCR010000003.1"/>
</dbReference>
<dbReference type="PANTHER" id="PTHR39322:SF1">
    <property type="entry name" value="ISOVALERYL-HOMOSERINE LACTONE SYNTHASE"/>
    <property type="match status" value="1"/>
</dbReference>
<protein>
    <recommendedName>
        <fullName evidence="6">Acyl-homoserine-lactone synthase</fullName>
        <ecNumber evidence="6">2.3.1.184</ecNumber>
    </recommendedName>
    <alternativeName>
        <fullName evidence="6">Autoinducer synthesis protein</fullName>
    </alternativeName>
</protein>
<comment type="similarity">
    <text evidence="5 6">Belongs to the autoinducer synthase family.</text>
</comment>
<evidence type="ECO:0000256" key="6">
    <source>
        <dbReference type="RuleBase" id="RU361135"/>
    </source>
</evidence>
<keyword evidence="8" id="KW-1185">Reference proteome</keyword>
<sequence>MIHIINKYNRQFYSDVLHNMFQLRHKIFVEQKGWNKLAQDDGLERDQFDTDDTTYFLKLDENSNILGGMRLVPTTVDTQLGTIFKDWCDFKPAPVGKHAHEWSRYFIADKKYRSPAGYPVHYELFFSILEYAVDRGISSLTGFLEAITLPRLNALPWDVEYLGNLVTYGGINGEPKGKGAAVHVGVNERMLRITKRLKGIKKPYLALPIGDMGPARQVACTPEVCFRYLDFLENHPEHANTIAAMSSMIIDSPSERRAAIIDVFDGIAQEEAMAGFQAPFSKVVAPTSYSLTMQ</sequence>
<accession>A0ABV8U840</accession>
<dbReference type="EC" id="2.3.1.184" evidence="6"/>
<proteinExistence type="inferred from homology"/>
<name>A0ABV8U840_9PROT</name>
<dbReference type="InterPro" id="IPR016181">
    <property type="entry name" value="Acyl_CoA_acyltransferase"/>
</dbReference>
<keyword evidence="2 6" id="KW-0808">Transferase</keyword>
<comment type="catalytic activity">
    <reaction evidence="6">
        <text>a fatty acyl-[ACP] + S-adenosyl-L-methionine = an N-acyl-L-homoserine lactone + S-methyl-5'-thioadenosine + holo-[ACP] + H(+)</text>
        <dbReference type="Rhea" id="RHEA:10096"/>
        <dbReference type="Rhea" id="RHEA-COMP:9685"/>
        <dbReference type="Rhea" id="RHEA-COMP:14125"/>
        <dbReference type="ChEBI" id="CHEBI:15378"/>
        <dbReference type="ChEBI" id="CHEBI:17509"/>
        <dbReference type="ChEBI" id="CHEBI:55474"/>
        <dbReference type="ChEBI" id="CHEBI:59789"/>
        <dbReference type="ChEBI" id="CHEBI:64479"/>
        <dbReference type="ChEBI" id="CHEBI:138651"/>
        <dbReference type="EC" id="2.3.1.184"/>
    </reaction>
</comment>
<evidence type="ECO:0000313" key="8">
    <source>
        <dbReference type="Proteomes" id="UP001595776"/>
    </source>
</evidence>
<dbReference type="PANTHER" id="PTHR39322">
    <property type="entry name" value="ACYL-HOMOSERINE-LACTONE SYNTHASE"/>
    <property type="match status" value="1"/>
</dbReference>